<dbReference type="CDD" id="cd02440">
    <property type="entry name" value="AdoMet_MTases"/>
    <property type="match status" value="1"/>
</dbReference>
<evidence type="ECO:0000313" key="6">
    <source>
        <dbReference type="EMBL" id="KAJ2846893.1"/>
    </source>
</evidence>
<sequence>MSENIADHCTLQPTPEAGAKRMVSPEIQANKRAKIQRKQKPKQRRLKKADADETVLNTIDMILRDTWNRGNLVSQQEMPTAFGWSAGDEESEAAFCRNPPIPAKLAGAEASECEFEVYVYGLSERGIGIAMQESPEQLSELVMQGGRPWAFAVPFTLQGERAKILAVRHEWGYTQADLLHILEKSPLRIDPPCTYFGKCSGCQLQHMGYTHQVEFKRQIVERAFSQANSSFSKLPVNPVSQSPVPYGYRTKLTPHFDIRKNAPTTSVPIGFGIVGQRRVLDIEDCMIGTDAVRRGFIQARTDAQAKMPAYKRGATLLVRETNVPKDESADLSDTPATELTKSYTLDPKGWVVDVVGDLKFRYPASSFFQNNASILPAFTGYVREELLKWSHQLDAKGETGALRTLIDAYCGSGLFGIACHQGFEKVIGIEISKESISCADDNAKMNGADNVEFILGDATCIFGKVDSDPASTAVIIDPPRKGSNPEFLDQLIAYGPRVIIYIACGVPAQARDLNYMYSQGAISVDGESATNPNSKPLAVYRVSAIQPFDLFPQTYHVENIVTLVRDN</sequence>
<feature type="region of interest" description="Disordered" evidence="5">
    <location>
        <begin position="1"/>
        <end position="49"/>
    </location>
</feature>
<feature type="compositionally biased region" description="Basic residues" evidence="5">
    <location>
        <begin position="31"/>
        <end position="47"/>
    </location>
</feature>
<feature type="active site" description="Nucleophile" evidence="4">
    <location>
        <position position="504"/>
    </location>
</feature>
<dbReference type="Gene3D" id="2.40.50.140">
    <property type="entry name" value="Nucleic acid-binding proteins"/>
    <property type="match status" value="1"/>
</dbReference>
<organism evidence="6 7">
    <name type="scientific">Coemansia brasiliensis</name>
    <dbReference type="NCBI Taxonomy" id="2650707"/>
    <lineage>
        <taxon>Eukaryota</taxon>
        <taxon>Fungi</taxon>
        <taxon>Fungi incertae sedis</taxon>
        <taxon>Zoopagomycota</taxon>
        <taxon>Kickxellomycotina</taxon>
        <taxon>Kickxellomycetes</taxon>
        <taxon>Kickxellales</taxon>
        <taxon>Kickxellaceae</taxon>
        <taxon>Coemansia</taxon>
    </lineage>
</organism>
<dbReference type="InterPro" id="IPR025795">
    <property type="entry name" value="tRNA_(uracil-5-)_MeTrfase"/>
</dbReference>
<dbReference type="AlphaFoldDB" id="A0A9W8LZC3"/>
<dbReference type="PANTHER" id="PTHR11061:SF30">
    <property type="entry name" value="TRNA (URACIL(54)-C(5))-METHYLTRANSFERASE"/>
    <property type="match status" value="1"/>
</dbReference>
<dbReference type="OrthoDB" id="10250660at2759"/>
<evidence type="ECO:0000256" key="5">
    <source>
        <dbReference type="SAM" id="MobiDB-lite"/>
    </source>
</evidence>
<evidence type="ECO:0000256" key="3">
    <source>
        <dbReference type="ARBA" id="ARBA00022691"/>
    </source>
</evidence>
<protein>
    <submittedName>
        <fullName evidence="6">tRNA(M5U54)methyltransferase</fullName>
        <ecNumber evidence="6">2.1.1.35</ecNumber>
    </submittedName>
</protein>
<dbReference type="SUPFAM" id="SSF53335">
    <property type="entry name" value="S-adenosyl-L-methionine-dependent methyltransferases"/>
    <property type="match status" value="1"/>
</dbReference>
<gene>
    <name evidence="6" type="primary">TRM2</name>
    <name evidence="6" type="ORF">IWW36_004131</name>
</gene>
<dbReference type="PROSITE" id="PS01231">
    <property type="entry name" value="TRMA_2"/>
    <property type="match status" value="1"/>
</dbReference>
<keyword evidence="3 4" id="KW-0949">S-adenosyl-L-methionine</keyword>
<feature type="binding site" evidence="4">
    <location>
        <position position="477"/>
    </location>
    <ligand>
        <name>S-adenosyl-L-methionine</name>
        <dbReference type="ChEBI" id="CHEBI:59789"/>
    </ligand>
</feature>
<dbReference type="GO" id="GO:0008033">
    <property type="term" value="P:tRNA processing"/>
    <property type="evidence" value="ECO:0007669"/>
    <property type="project" value="InterPro"/>
</dbReference>
<name>A0A9W8LZC3_9FUNG</name>
<feature type="binding site" evidence="4">
    <location>
        <position position="409"/>
    </location>
    <ligand>
        <name>S-adenosyl-L-methionine</name>
        <dbReference type="ChEBI" id="CHEBI:59789"/>
    </ligand>
</feature>
<dbReference type="GO" id="GO:0032259">
    <property type="term" value="P:methylation"/>
    <property type="evidence" value="ECO:0007669"/>
    <property type="project" value="UniProtKB-KW"/>
</dbReference>
<dbReference type="EC" id="2.1.1.35" evidence="6"/>
<keyword evidence="2 4" id="KW-0808">Transferase</keyword>
<reference evidence="6" key="1">
    <citation type="submission" date="2022-07" db="EMBL/GenBank/DDBJ databases">
        <title>Phylogenomic reconstructions and comparative analyses of Kickxellomycotina fungi.</title>
        <authorList>
            <person name="Reynolds N.K."/>
            <person name="Stajich J.E."/>
            <person name="Barry K."/>
            <person name="Grigoriev I.V."/>
            <person name="Crous P."/>
            <person name="Smith M.E."/>
        </authorList>
    </citation>
    <scope>NUCLEOTIDE SEQUENCE</scope>
    <source>
        <strain evidence="6">NRRL 1566</strain>
    </source>
</reference>
<dbReference type="PROSITE" id="PS51687">
    <property type="entry name" value="SAM_MT_RNA_M5U"/>
    <property type="match status" value="1"/>
</dbReference>
<dbReference type="Proteomes" id="UP001139887">
    <property type="component" value="Unassembled WGS sequence"/>
</dbReference>
<comment type="similarity">
    <text evidence="4">Belongs to the class I-like SAM-binding methyltransferase superfamily. RNA M5U methyltransferase family.</text>
</comment>
<dbReference type="PANTHER" id="PTHR11061">
    <property type="entry name" value="RNA M5U METHYLTRANSFERASE"/>
    <property type="match status" value="1"/>
</dbReference>
<dbReference type="InterPro" id="IPR010280">
    <property type="entry name" value="U5_MeTrfase_fam"/>
</dbReference>
<feature type="binding site" evidence="4">
    <location>
        <position position="430"/>
    </location>
    <ligand>
        <name>S-adenosyl-L-methionine</name>
        <dbReference type="ChEBI" id="CHEBI:59789"/>
    </ligand>
</feature>
<dbReference type="InterPro" id="IPR030391">
    <property type="entry name" value="MeTrfase_TrmA_CS"/>
</dbReference>
<dbReference type="PROSITE" id="PS51622">
    <property type="entry name" value="SAM_MT_RNA_M5U_2"/>
    <property type="match status" value="1"/>
</dbReference>
<dbReference type="EMBL" id="JANBUW010000431">
    <property type="protein sequence ID" value="KAJ2846893.1"/>
    <property type="molecule type" value="Genomic_DNA"/>
</dbReference>
<dbReference type="GO" id="GO:0030697">
    <property type="term" value="F:tRNA (uracil(54)-C5)-methyltransferase activity, S-adenosyl methionine-dependent"/>
    <property type="evidence" value="ECO:0007669"/>
    <property type="project" value="UniProtKB-EC"/>
</dbReference>
<accession>A0A9W8LZC3</accession>
<comment type="caution">
    <text evidence="6">The sequence shown here is derived from an EMBL/GenBank/DDBJ whole genome shotgun (WGS) entry which is preliminary data.</text>
</comment>
<proteinExistence type="inferred from homology"/>
<dbReference type="Gene3D" id="3.40.50.150">
    <property type="entry name" value="Vaccinia Virus protein VP39"/>
    <property type="match status" value="2"/>
</dbReference>
<dbReference type="Pfam" id="PF05958">
    <property type="entry name" value="tRNA_U5-meth_tr"/>
    <property type="match status" value="1"/>
</dbReference>
<evidence type="ECO:0000256" key="4">
    <source>
        <dbReference type="PROSITE-ProRule" id="PRU01024"/>
    </source>
</evidence>
<evidence type="ECO:0000256" key="1">
    <source>
        <dbReference type="ARBA" id="ARBA00022603"/>
    </source>
</evidence>
<dbReference type="InterPro" id="IPR029063">
    <property type="entry name" value="SAM-dependent_MTases_sf"/>
</dbReference>
<keyword evidence="1 4" id="KW-0489">Methyltransferase</keyword>
<dbReference type="InterPro" id="IPR012340">
    <property type="entry name" value="NA-bd_OB-fold"/>
</dbReference>
<evidence type="ECO:0000256" key="2">
    <source>
        <dbReference type="ARBA" id="ARBA00022679"/>
    </source>
</evidence>
<feature type="binding site" evidence="4">
    <location>
        <position position="369"/>
    </location>
    <ligand>
        <name>S-adenosyl-L-methionine</name>
        <dbReference type="ChEBI" id="CHEBI:59789"/>
    </ligand>
</feature>
<keyword evidence="7" id="KW-1185">Reference proteome</keyword>
<evidence type="ECO:0000313" key="7">
    <source>
        <dbReference type="Proteomes" id="UP001139887"/>
    </source>
</evidence>